<feature type="transmembrane region" description="Helical" evidence="7">
    <location>
        <begin position="71"/>
        <end position="91"/>
    </location>
</feature>
<feature type="transmembrane region" description="Helical" evidence="7">
    <location>
        <begin position="12"/>
        <end position="38"/>
    </location>
</feature>
<keyword evidence="5 7" id="KW-1133">Transmembrane helix</keyword>
<dbReference type="PANTHER" id="PTHR33452:SF1">
    <property type="entry name" value="INNER MEMBRANE PROTEIN YPHA-RELATED"/>
    <property type="match status" value="1"/>
</dbReference>
<keyword evidence="6 7" id="KW-0472">Membrane</keyword>
<evidence type="ECO:0000256" key="4">
    <source>
        <dbReference type="ARBA" id="ARBA00022692"/>
    </source>
</evidence>
<name>A0A225SW70_9BURK</name>
<dbReference type="Proteomes" id="UP000214747">
    <property type="component" value="Unassembled WGS sequence"/>
</dbReference>
<keyword evidence="9" id="KW-1185">Reference proteome</keyword>
<sequence>MITNFTTFRIGRVLLASLFVISGIFKIVGFAGTVGYFSSLGLPVPTLAVLVTILVEVGGGLLLMSGRGVRPVSLVIALFTVGATLSAHHFWTLEGAAAQGQMIHFLKNVALIGALLLVSSIDPQAQPEESR</sequence>
<feature type="transmembrane region" description="Helical" evidence="7">
    <location>
        <begin position="44"/>
        <end position="64"/>
    </location>
</feature>
<dbReference type="RefSeq" id="WP_088754360.1">
    <property type="nucleotide sequence ID" value="NZ_JARJFG010000001.1"/>
</dbReference>
<evidence type="ECO:0000313" key="8">
    <source>
        <dbReference type="EMBL" id="OWY35469.1"/>
    </source>
</evidence>
<protein>
    <recommendedName>
        <fullName evidence="10">DoxX family protein</fullName>
    </recommendedName>
</protein>
<dbReference type="GO" id="GO:0005886">
    <property type="term" value="C:plasma membrane"/>
    <property type="evidence" value="ECO:0007669"/>
    <property type="project" value="UniProtKB-SubCell"/>
</dbReference>
<keyword evidence="3" id="KW-1003">Cell membrane</keyword>
<dbReference type="Pfam" id="PF07681">
    <property type="entry name" value="DoxX"/>
    <property type="match status" value="1"/>
</dbReference>
<evidence type="ECO:0000256" key="2">
    <source>
        <dbReference type="ARBA" id="ARBA00006679"/>
    </source>
</evidence>
<comment type="similarity">
    <text evidence="2">Belongs to the DoxX family.</text>
</comment>
<reference evidence="8 9" key="1">
    <citation type="journal article" date="2010" name="Int. J. Syst. Evol. Microbiol.">
        <title>Reclassification of Herbaspirillum putei as a later heterotypic synonym of Herbaspirillum huttiense, with the description of H. huttiense subsp. huttiense subsp. nov. and H. huttiense subsp. putei subsp. nov., comb. nov., and description of Herbaspirillum aquaticum sp. nov.</title>
        <authorList>
            <person name="Dobritsa A.P."/>
            <person name="Reddy M.C."/>
            <person name="Samadpour M."/>
        </authorList>
    </citation>
    <scope>NUCLEOTIDE SEQUENCE [LARGE SCALE GENOMIC DNA]</scope>
    <source>
        <strain evidence="8 9">IEH 4430</strain>
    </source>
</reference>
<proteinExistence type="inferred from homology"/>
<accession>A0A225SW70</accession>
<evidence type="ECO:0000256" key="7">
    <source>
        <dbReference type="SAM" id="Phobius"/>
    </source>
</evidence>
<dbReference type="InterPro" id="IPR032808">
    <property type="entry name" value="DoxX"/>
</dbReference>
<evidence type="ECO:0000256" key="6">
    <source>
        <dbReference type="ARBA" id="ARBA00023136"/>
    </source>
</evidence>
<evidence type="ECO:0008006" key="10">
    <source>
        <dbReference type="Google" id="ProtNLM"/>
    </source>
</evidence>
<feature type="transmembrane region" description="Helical" evidence="7">
    <location>
        <begin position="103"/>
        <end position="121"/>
    </location>
</feature>
<comment type="caution">
    <text evidence="8">The sequence shown here is derived from an EMBL/GenBank/DDBJ whole genome shotgun (WGS) entry which is preliminary data.</text>
</comment>
<dbReference type="AlphaFoldDB" id="A0A225SW70"/>
<dbReference type="PANTHER" id="PTHR33452">
    <property type="entry name" value="OXIDOREDUCTASE CATD-RELATED"/>
    <property type="match status" value="1"/>
</dbReference>
<gene>
    <name evidence="8" type="ORF">CEJ45_06515</name>
</gene>
<keyword evidence="4 7" id="KW-0812">Transmembrane</keyword>
<evidence type="ECO:0000256" key="5">
    <source>
        <dbReference type="ARBA" id="ARBA00022989"/>
    </source>
</evidence>
<dbReference type="EMBL" id="NJGV01000005">
    <property type="protein sequence ID" value="OWY35469.1"/>
    <property type="molecule type" value="Genomic_DNA"/>
</dbReference>
<comment type="subcellular location">
    <subcellularLocation>
        <location evidence="1">Cell membrane</location>
        <topology evidence="1">Multi-pass membrane protein</topology>
    </subcellularLocation>
</comment>
<evidence type="ECO:0000256" key="3">
    <source>
        <dbReference type="ARBA" id="ARBA00022475"/>
    </source>
</evidence>
<evidence type="ECO:0000256" key="1">
    <source>
        <dbReference type="ARBA" id="ARBA00004651"/>
    </source>
</evidence>
<organism evidence="8 9">
    <name type="scientific">Herbaspirillum aquaticum</name>
    <dbReference type="NCBI Taxonomy" id="568783"/>
    <lineage>
        <taxon>Bacteria</taxon>
        <taxon>Pseudomonadati</taxon>
        <taxon>Pseudomonadota</taxon>
        <taxon>Betaproteobacteria</taxon>
        <taxon>Burkholderiales</taxon>
        <taxon>Oxalobacteraceae</taxon>
        <taxon>Herbaspirillum</taxon>
    </lineage>
</organism>
<evidence type="ECO:0000313" key="9">
    <source>
        <dbReference type="Proteomes" id="UP000214747"/>
    </source>
</evidence>
<dbReference type="InterPro" id="IPR051907">
    <property type="entry name" value="DoxX-like_oxidoreductase"/>
</dbReference>